<dbReference type="OrthoDB" id="9784823at2"/>
<dbReference type="Gene3D" id="3.40.50.150">
    <property type="entry name" value="Vaccinia Virus protein VP39"/>
    <property type="match status" value="1"/>
</dbReference>
<name>A0A1Y6D3P1_9GAMM</name>
<feature type="domain" description="DNA methylase adenine-specific" evidence="8">
    <location>
        <begin position="153"/>
        <end position="432"/>
    </location>
</feature>
<gene>
    <name evidence="10" type="ORF">SAMN02949497_4646</name>
</gene>
<dbReference type="InterPro" id="IPR022749">
    <property type="entry name" value="D12N6_MeTrfase_N"/>
</dbReference>
<evidence type="ECO:0000259" key="8">
    <source>
        <dbReference type="Pfam" id="PF02384"/>
    </source>
</evidence>
<dbReference type="InterPro" id="IPR029063">
    <property type="entry name" value="SAM-dependent_MTases_sf"/>
</dbReference>
<dbReference type="Pfam" id="PF12161">
    <property type="entry name" value="HsdM_N"/>
    <property type="match status" value="1"/>
</dbReference>
<dbReference type="SUPFAM" id="SSF53335">
    <property type="entry name" value="S-adenosyl-L-methionine-dependent methyltransferases"/>
    <property type="match status" value="2"/>
</dbReference>
<evidence type="ECO:0000259" key="9">
    <source>
        <dbReference type="Pfam" id="PF12161"/>
    </source>
</evidence>
<keyword evidence="6" id="KW-0680">Restriction system</keyword>
<proteinExistence type="inferred from homology"/>
<organism evidence="10 11">
    <name type="scientific">Methylomagnum ishizawai</name>
    <dbReference type="NCBI Taxonomy" id="1760988"/>
    <lineage>
        <taxon>Bacteria</taxon>
        <taxon>Pseudomonadati</taxon>
        <taxon>Pseudomonadota</taxon>
        <taxon>Gammaproteobacteria</taxon>
        <taxon>Methylococcales</taxon>
        <taxon>Methylococcaceae</taxon>
        <taxon>Methylomagnum</taxon>
    </lineage>
</organism>
<dbReference type="EC" id="2.1.1.72" evidence="2"/>
<dbReference type="STRING" id="1760988.SAMN02949497_4646"/>
<evidence type="ECO:0000256" key="7">
    <source>
        <dbReference type="ARBA" id="ARBA00047942"/>
    </source>
</evidence>
<evidence type="ECO:0000256" key="1">
    <source>
        <dbReference type="ARBA" id="ARBA00006594"/>
    </source>
</evidence>
<protein>
    <recommendedName>
        <fullName evidence="2">site-specific DNA-methyltransferase (adenine-specific)</fullName>
        <ecNumber evidence="2">2.1.1.72</ecNumber>
    </recommendedName>
</protein>
<dbReference type="Gene3D" id="1.20.1260.30">
    <property type="match status" value="1"/>
</dbReference>
<evidence type="ECO:0000256" key="2">
    <source>
        <dbReference type="ARBA" id="ARBA00011900"/>
    </source>
</evidence>
<keyword evidence="11" id="KW-1185">Reference proteome</keyword>
<dbReference type="AlphaFoldDB" id="A0A1Y6D3P1"/>
<dbReference type="GO" id="GO:0008170">
    <property type="term" value="F:N-methyltransferase activity"/>
    <property type="evidence" value="ECO:0007669"/>
    <property type="project" value="InterPro"/>
</dbReference>
<evidence type="ECO:0000313" key="10">
    <source>
        <dbReference type="EMBL" id="SMF97226.1"/>
    </source>
</evidence>
<keyword evidence="5" id="KW-0949">S-adenosyl-L-methionine</keyword>
<keyword evidence="3" id="KW-0489">Methyltransferase</keyword>
<comment type="catalytic activity">
    <reaction evidence="7">
        <text>a 2'-deoxyadenosine in DNA + S-adenosyl-L-methionine = an N(6)-methyl-2'-deoxyadenosine in DNA + S-adenosyl-L-homocysteine + H(+)</text>
        <dbReference type="Rhea" id="RHEA:15197"/>
        <dbReference type="Rhea" id="RHEA-COMP:12418"/>
        <dbReference type="Rhea" id="RHEA-COMP:12419"/>
        <dbReference type="ChEBI" id="CHEBI:15378"/>
        <dbReference type="ChEBI" id="CHEBI:57856"/>
        <dbReference type="ChEBI" id="CHEBI:59789"/>
        <dbReference type="ChEBI" id="CHEBI:90615"/>
        <dbReference type="ChEBI" id="CHEBI:90616"/>
        <dbReference type="EC" id="2.1.1.72"/>
    </reaction>
</comment>
<dbReference type="InterPro" id="IPR038333">
    <property type="entry name" value="T1MK-like_N_sf"/>
</dbReference>
<dbReference type="PRINTS" id="PR00507">
    <property type="entry name" value="N12N6MTFRASE"/>
</dbReference>
<feature type="domain" description="N6 adenine-specific DNA methyltransferase N-terminal" evidence="9">
    <location>
        <begin position="12"/>
        <end position="136"/>
    </location>
</feature>
<comment type="similarity">
    <text evidence="1">Belongs to the N(4)/N(6)-methyltransferase family.</text>
</comment>
<dbReference type="GO" id="GO:0009307">
    <property type="term" value="P:DNA restriction-modification system"/>
    <property type="evidence" value="ECO:0007669"/>
    <property type="project" value="UniProtKB-KW"/>
</dbReference>
<evidence type="ECO:0000256" key="4">
    <source>
        <dbReference type="ARBA" id="ARBA00022679"/>
    </source>
</evidence>
<dbReference type="GO" id="GO:0032259">
    <property type="term" value="P:methylation"/>
    <property type="evidence" value="ECO:0007669"/>
    <property type="project" value="UniProtKB-KW"/>
</dbReference>
<dbReference type="Pfam" id="PF02384">
    <property type="entry name" value="N6_Mtase"/>
    <property type="match status" value="1"/>
</dbReference>
<dbReference type="EMBL" id="FXAM01000001">
    <property type="protein sequence ID" value="SMF97226.1"/>
    <property type="molecule type" value="Genomic_DNA"/>
</dbReference>
<dbReference type="InterPro" id="IPR003356">
    <property type="entry name" value="DNA_methylase_A-5"/>
</dbReference>
<reference evidence="10 11" key="1">
    <citation type="submission" date="2016-12" db="EMBL/GenBank/DDBJ databases">
        <authorList>
            <person name="Song W.-J."/>
            <person name="Kurnit D.M."/>
        </authorList>
    </citation>
    <scope>NUCLEOTIDE SEQUENCE [LARGE SCALE GENOMIC DNA]</scope>
    <source>
        <strain evidence="10 11">175</strain>
    </source>
</reference>
<dbReference type="GO" id="GO:0003677">
    <property type="term" value="F:DNA binding"/>
    <property type="evidence" value="ECO:0007669"/>
    <property type="project" value="InterPro"/>
</dbReference>
<evidence type="ECO:0000313" key="11">
    <source>
        <dbReference type="Proteomes" id="UP000192923"/>
    </source>
</evidence>
<evidence type="ECO:0000256" key="5">
    <source>
        <dbReference type="ARBA" id="ARBA00022691"/>
    </source>
</evidence>
<dbReference type="PANTHER" id="PTHR42998">
    <property type="entry name" value="TYPE I RESTRICTION ENZYME HINDVIIP M PROTEIN-RELATED"/>
    <property type="match status" value="1"/>
</dbReference>
<keyword evidence="4" id="KW-0808">Transferase</keyword>
<dbReference type="InterPro" id="IPR052916">
    <property type="entry name" value="Type-I_RE_MTase_Subunit"/>
</dbReference>
<dbReference type="REBASE" id="218946">
    <property type="entry name" value="M.Msp175ORF4646P"/>
</dbReference>
<dbReference type="RefSeq" id="WP_085216034.1">
    <property type="nucleotide sequence ID" value="NZ_FXAM01000001.1"/>
</dbReference>
<dbReference type="GO" id="GO:0009007">
    <property type="term" value="F:site-specific DNA-methyltransferase (adenine-specific) activity"/>
    <property type="evidence" value="ECO:0007669"/>
    <property type="project" value="UniProtKB-EC"/>
</dbReference>
<evidence type="ECO:0000256" key="6">
    <source>
        <dbReference type="ARBA" id="ARBA00022747"/>
    </source>
</evidence>
<evidence type="ECO:0000256" key="3">
    <source>
        <dbReference type="ARBA" id="ARBA00022603"/>
    </source>
</evidence>
<dbReference type="PANTHER" id="PTHR42998:SF1">
    <property type="entry name" value="TYPE I RESTRICTION ENZYME HINDI METHYLASE SUBUNIT"/>
    <property type="match status" value="1"/>
</dbReference>
<dbReference type="Proteomes" id="UP000192923">
    <property type="component" value="Unassembled WGS sequence"/>
</dbReference>
<accession>A0A1Y6D3P1</accession>
<sequence length="710" mass="79259">MTADPLHNITQIESSLWEAADQLRANSKLTSSEYCMPVLGVIFLRHASNRYEAALKAIEADQAAGKMPKRALVKSDFIKRRALMLPESAHYETLLKLPTGTNLGGALVDAMNAIEADFTPLAGQLPKDYDRFESRLLEDLLRCFDNATLRTASGDVFGRIYEYFLMKFAMQGAQDNGEFFTPPSLVQTIVGVIEPDHGVVFDPACGSGGMFVQSSHFIEHEGQETSKRVTFYGQEKTATTIRLAKMNLAVHGLEGDIREANSFYDDVHRLPEGRPLWGNCDFVMANPPFNVDMVDAERIKDDRRLPFGLPGVNKQKKVGNGNYLWISYFHSYLGEKGRAGFVMSSQASSAGHGEAEVRRKLVETGDVDVMVAIRSNFFYTRTVPCELWFFDKGKPEESRDRVLMLDARNVYRKVTRKIYDFSLEQLANLTAIVWLYRGQQARFLGLVKSYFVHICEEAAAIPGELEVFEKTLAELYGQLAALADSLKGLDEPKPEQTAPLTEALAEWAAATAAYRGDREALVKALATFGAYYAATPPTINLDQHAARELFEPSAEKTKGLVKQVDLLYKLAARGGQLAQALSAVEAVAKLHDRKQASKRLKQLDEERKAAVEQLKAAAYFHRQVVWLQDRFPEAAMRAVPGLCKVVDRTEIEAADWSLTPGRYVGVAPPEVDEDFDFEQALRDIHVELADLNQEAVELAARIQGNFEEMF</sequence>